<gene>
    <name evidence="1" type="ORF">PCAL00307_LOCUS6371</name>
    <name evidence="2" type="ORF">PECAL_6P15350</name>
</gene>
<protein>
    <submittedName>
        <fullName evidence="1">Uncharacterized protein</fullName>
    </submittedName>
</protein>
<reference evidence="1" key="1">
    <citation type="submission" date="2021-01" db="EMBL/GenBank/DDBJ databases">
        <authorList>
            <person name="Corre E."/>
            <person name="Pelletier E."/>
            <person name="Niang G."/>
            <person name="Scheremetjew M."/>
            <person name="Finn R."/>
            <person name="Kale V."/>
            <person name="Holt S."/>
            <person name="Cochrane G."/>
            <person name="Meng A."/>
            <person name="Brown T."/>
            <person name="Cohen L."/>
        </authorList>
    </citation>
    <scope>NUCLEOTIDE SEQUENCE</scope>
    <source>
        <strain evidence="1">CCMP1756</strain>
    </source>
</reference>
<dbReference type="AlphaFoldDB" id="A0A7S3ZR67"/>
<dbReference type="OrthoDB" id="185024at2759"/>
<sequence>MGACFSAYDEYEADANRGNALAAMLKVEGFDVIIICCGTSHQAAFWQARLERGRGVIVPKDATVLCVHEDWPGGAGNGLGTLYAWTKAAKLAEDKGDSQLASKLASGSISAALYHTAGKGTRLAPLPGAENNNKPGVKLPATAPLGVDGAVVPLTILESVVKSTGIYASSRKGRLSVFWGDQVFVPTKSYDYDSKRAHADILCMLAPMPSAAEWAAKGLEKYGLVAVAKNGAACQVEKVDHATALAMTKTLGSIKQVGTSLGSFSLTASLLSALLNEFANELASKKGQLDSDPHWWMPMTLPLDAYVQLMGRKGTSEKEASAHYARIQKLLNNFDKKGAHLLGPVDVGGDAYWWDYGQLKLYLRNACRLVEDGKEADSMREFLGVTRGDKGACGESFGIDAYSTASSCRIVAGVSKRSVLANVAAKEIDAEGAVLVNVTAKKIVAGEGAIAYNVVDDSDELVLKPGEVITDVFGENGSKLRQRSTLDNDGGKKWKEIICGNKKTFEGVYKDNLSTNVIKASEKGEAAHAALARAVSSA</sequence>
<evidence type="ECO:0000313" key="3">
    <source>
        <dbReference type="Proteomes" id="UP000789595"/>
    </source>
</evidence>
<dbReference type="EMBL" id="CAKKNE010000006">
    <property type="protein sequence ID" value="CAH0379898.1"/>
    <property type="molecule type" value="Genomic_DNA"/>
</dbReference>
<evidence type="ECO:0000313" key="2">
    <source>
        <dbReference type="EMBL" id="CAH0379898.1"/>
    </source>
</evidence>
<reference evidence="2" key="2">
    <citation type="submission" date="2021-11" db="EMBL/GenBank/DDBJ databases">
        <authorList>
            <consortium name="Genoscope - CEA"/>
            <person name="William W."/>
        </authorList>
    </citation>
    <scope>NUCLEOTIDE SEQUENCE</scope>
</reference>
<accession>A0A7S3ZR67</accession>
<proteinExistence type="predicted"/>
<organism evidence="1">
    <name type="scientific">Pelagomonas calceolata</name>
    <dbReference type="NCBI Taxonomy" id="35677"/>
    <lineage>
        <taxon>Eukaryota</taxon>
        <taxon>Sar</taxon>
        <taxon>Stramenopiles</taxon>
        <taxon>Ochrophyta</taxon>
        <taxon>Pelagophyceae</taxon>
        <taxon>Pelagomonadales</taxon>
        <taxon>Pelagomonadaceae</taxon>
        <taxon>Pelagomonas</taxon>
    </lineage>
</organism>
<evidence type="ECO:0000313" key="1">
    <source>
        <dbReference type="EMBL" id="CAE0690935.1"/>
    </source>
</evidence>
<keyword evidence="3" id="KW-1185">Reference proteome</keyword>
<name>A0A7S3ZR67_9STRA</name>
<dbReference type="EMBL" id="HBIW01007553">
    <property type="protein sequence ID" value="CAE0690935.1"/>
    <property type="molecule type" value="Transcribed_RNA"/>
</dbReference>
<dbReference type="Proteomes" id="UP000789595">
    <property type="component" value="Unassembled WGS sequence"/>
</dbReference>